<dbReference type="STRING" id="1413211.U473_04025"/>
<protein>
    <submittedName>
        <fullName evidence="1">Uncharacterized protein</fullName>
    </submittedName>
</protein>
<reference evidence="1 2" key="1">
    <citation type="submission" date="2016-02" db="EMBL/GenBank/DDBJ databases">
        <title>Draft Genome for Tepidibacillus decaturensis nov. sp. Strain Z9, an Anaerobic, Moderately Thermophilic and Heterotrophic Bacterium from Deep Subsurface of the Illinois Basin, USA.</title>
        <authorList>
            <person name="Dong Y."/>
            <person name="Chang J.Y."/>
            <person name="Sanford R."/>
            <person name="Fouke B.W."/>
        </authorList>
    </citation>
    <scope>NUCLEOTIDE SEQUENCE [LARGE SCALE GENOMIC DNA]</scope>
    <source>
        <strain evidence="1 2">Z9</strain>
    </source>
</reference>
<proteinExistence type="predicted"/>
<sequence>MELFIKRFIDLLDEMIPVSMVHTLIEQPLGAVIHDSYVRIHARIDLADEDSPYVEIELYPYHPNQMDCLYAFTFPQKGILVNENDFVNKLKEQEELKIQKVTSIEENEDYFYEVFYEEQMKIPENNAKKDELIDQMISKIKDWLYISGFHSTEEE</sequence>
<dbReference type="Proteomes" id="UP000070352">
    <property type="component" value="Unassembled WGS sequence"/>
</dbReference>
<dbReference type="OrthoDB" id="2968436at2"/>
<dbReference type="AlphaFoldDB" id="A0A135L2R3"/>
<keyword evidence="2" id="KW-1185">Reference proteome</keyword>
<dbReference type="RefSeq" id="WP_068723571.1">
    <property type="nucleotide sequence ID" value="NZ_LSKU01000001.1"/>
</dbReference>
<evidence type="ECO:0000313" key="1">
    <source>
        <dbReference type="EMBL" id="KXG43271.1"/>
    </source>
</evidence>
<evidence type="ECO:0000313" key="2">
    <source>
        <dbReference type="Proteomes" id="UP000070352"/>
    </source>
</evidence>
<name>A0A135L2R3_9BACI</name>
<accession>A0A135L2R3</accession>
<dbReference type="EMBL" id="LSKU01000001">
    <property type="protein sequence ID" value="KXG43271.1"/>
    <property type="molecule type" value="Genomic_DNA"/>
</dbReference>
<comment type="caution">
    <text evidence="1">The sequence shown here is derived from an EMBL/GenBank/DDBJ whole genome shotgun (WGS) entry which is preliminary data.</text>
</comment>
<gene>
    <name evidence="1" type="ORF">U473_04025</name>
</gene>
<organism evidence="1 2">
    <name type="scientific">Tepidibacillus decaturensis</name>
    <dbReference type="NCBI Taxonomy" id="1413211"/>
    <lineage>
        <taxon>Bacteria</taxon>
        <taxon>Bacillati</taxon>
        <taxon>Bacillota</taxon>
        <taxon>Bacilli</taxon>
        <taxon>Bacillales</taxon>
        <taxon>Bacillaceae</taxon>
        <taxon>Tepidibacillus</taxon>
    </lineage>
</organism>